<evidence type="ECO:0000313" key="17">
    <source>
        <dbReference type="EMBL" id="MBA6411790.1"/>
    </source>
</evidence>
<feature type="domain" description="TonB-dependent receptor-like beta-barrel" evidence="15">
    <location>
        <begin position="267"/>
        <end position="709"/>
    </location>
</feature>
<evidence type="ECO:0000313" key="18">
    <source>
        <dbReference type="Proteomes" id="UP000539350"/>
    </source>
</evidence>
<evidence type="ECO:0000259" key="16">
    <source>
        <dbReference type="Pfam" id="PF07715"/>
    </source>
</evidence>
<dbReference type="InterPro" id="IPR010917">
    <property type="entry name" value="TonB_rcpt_CS"/>
</dbReference>
<evidence type="ECO:0000259" key="15">
    <source>
        <dbReference type="Pfam" id="PF00593"/>
    </source>
</evidence>
<evidence type="ECO:0000256" key="12">
    <source>
        <dbReference type="PROSITE-ProRule" id="PRU01360"/>
    </source>
</evidence>
<dbReference type="GO" id="GO:0009279">
    <property type="term" value="C:cell outer membrane"/>
    <property type="evidence" value="ECO:0007669"/>
    <property type="project" value="UniProtKB-SubCell"/>
</dbReference>
<dbReference type="RefSeq" id="WP_182168647.1">
    <property type="nucleotide sequence ID" value="NZ_JACFXU010000013.1"/>
</dbReference>
<comment type="similarity">
    <text evidence="12 14">Belongs to the TonB-dependent receptor family.</text>
</comment>
<gene>
    <name evidence="17" type="ORF">H2508_01535</name>
</gene>
<keyword evidence="8" id="KW-0406">Ion transport</keyword>
<evidence type="ECO:0000256" key="1">
    <source>
        <dbReference type="ARBA" id="ARBA00004571"/>
    </source>
</evidence>
<keyword evidence="17" id="KW-0675">Receptor</keyword>
<evidence type="ECO:0000256" key="2">
    <source>
        <dbReference type="ARBA" id="ARBA00022448"/>
    </source>
</evidence>
<dbReference type="GO" id="GO:0006826">
    <property type="term" value="P:iron ion transport"/>
    <property type="evidence" value="ECO:0007669"/>
    <property type="project" value="UniProtKB-KW"/>
</dbReference>
<dbReference type="EMBL" id="JACFXU010000013">
    <property type="protein sequence ID" value="MBA6411790.1"/>
    <property type="molecule type" value="Genomic_DNA"/>
</dbReference>
<organism evidence="17 18">
    <name type="scientific">Sediminihaliea albiluteola</name>
    <dbReference type="NCBI Taxonomy" id="2758564"/>
    <lineage>
        <taxon>Bacteria</taxon>
        <taxon>Pseudomonadati</taxon>
        <taxon>Pseudomonadota</taxon>
        <taxon>Gammaproteobacteria</taxon>
        <taxon>Cellvibrionales</taxon>
        <taxon>Halieaceae</taxon>
        <taxon>Sediminihaliea</taxon>
    </lineage>
</organism>
<dbReference type="AlphaFoldDB" id="A0A7W2TTX4"/>
<dbReference type="Gene3D" id="2.40.170.20">
    <property type="entry name" value="TonB-dependent receptor, beta-barrel domain"/>
    <property type="match status" value="1"/>
</dbReference>
<dbReference type="CDD" id="cd01347">
    <property type="entry name" value="ligand_gated_channel"/>
    <property type="match status" value="1"/>
</dbReference>
<keyword evidence="9 14" id="KW-0798">TonB box</keyword>
<feature type="domain" description="TonB-dependent receptor plug" evidence="16">
    <location>
        <begin position="25"/>
        <end position="134"/>
    </location>
</feature>
<evidence type="ECO:0000256" key="9">
    <source>
        <dbReference type="ARBA" id="ARBA00023077"/>
    </source>
</evidence>
<comment type="subcellular location">
    <subcellularLocation>
        <location evidence="1 12">Cell outer membrane</location>
        <topology evidence="1 12">Multi-pass membrane protein</topology>
    </subcellularLocation>
</comment>
<comment type="caution">
    <text evidence="17">The sequence shown here is derived from an EMBL/GenBank/DDBJ whole genome shotgun (WGS) entry which is preliminary data.</text>
</comment>
<dbReference type="InterPro" id="IPR036942">
    <property type="entry name" value="Beta-barrel_TonB_sf"/>
</dbReference>
<keyword evidence="6" id="KW-0732">Signal</keyword>
<dbReference type="SUPFAM" id="SSF56935">
    <property type="entry name" value="Porins"/>
    <property type="match status" value="1"/>
</dbReference>
<keyword evidence="3 12" id="KW-1134">Transmembrane beta strand</keyword>
<evidence type="ECO:0000256" key="11">
    <source>
        <dbReference type="ARBA" id="ARBA00023237"/>
    </source>
</evidence>
<keyword evidence="4" id="KW-0410">Iron transport</keyword>
<keyword evidence="2 12" id="KW-0813">Transport</keyword>
<evidence type="ECO:0000256" key="6">
    <source>
        <dbReference type="ARBA" id="ARBA00022729"/>
    </source>
</evidence>
<dbReference type="Proteomes" id="UP000539350">
    <property type="component" value="Unassembled WGS sequence"/>
</dbReference>
<dbReference type="InterPro" id="IPR000531">
    <property type="entry name" value="Beta-barrel_TonB"/>
</dbReference>
<protein>
    <submittedName>
        <fullName evidence="17">TonB-dependent receptor</fullName>
    </submittedName>
</protein>
<evidence type="ECO:0000256" key="7">
    <source>
        <dbReference type="ARBA" id="ARBA00023004"/>
    </source>
</evidence>
<evidence type="ECO:0000256" key="14">
    <source>
        <dbReference type="RuleBase" id="RU003357"/>
    </source>
</evidence>
<keyword evidence="10 12" id="KW-0472">Membrane</keyword>
<keyword evidence="18" id="KW-1185">Reference proteome</keyword>
<evidence type="ECO:0000256" key="8">
    <source>
        <dbReference type="ARBA" id="ARBA00023065"/>
    </source>
</evidence>
<evidence type="ECO:0000256" key="3">
    <source>
        <dbReference type="ARBA" id="ARBA00022452"/>
    </source>
</evidence>
<evidence type="ECO:0000256" key="13">
    <source>
        <dbReference type="PROSITE-ProRule" id="PRU10144"/>
    </source>
</evidence>
<dbReference type="PANTHER" id="PTHR32552">
    <property type="entry name" value="FERRICHROME IRON RECEPTOR-RELATED"/>
    <property type="match status" value="1"/>
</dbReference>
<evidence type="ECO:0000256" key="5">
    <source>
        <dbReference type="ARBA" id="ARBA00022692"/>
    </source>
</evidence>
<dbReference type="PROSITE" id="PS52016">
    <property type="entry name" value="TONB_DEPENDENT_REC_3"/>
    <property type="match status" value="1"/>
</dbReference>
<proteinExistence type="inferred from homology"/>
<dbReference type="InterPro" id="IPR012910">
    <property type="entry name" value="Plug_dom"/>
</dbReference>
<dbReference type="Pfam" id="PF07715">
    <property type="entry name" value="Plug"/>
    <property type="match status" value="1"/>
</dbReference>
<evidence type="ECO:0000256" key="4">
    <source>
        <dbReference type="ARBA" id="ARBA00022496"/>
    </source>
</evidence>
<dbReference type="InterPro" id="IPR039426">
    <property type="entry name" value="TonB-dep_rcpt-like"/>
</dbReference>
<sequence length="743" mass="81580">MTPALAQAQALEEIVVTAQKREQSLQDTPIAITAFGTDDLQNMSIDDLGDLATFAPNVMISPAPTNTGKAVVAIRGSVTSNPAITWEPTVGLYLDGVYVGKFSGNVMNISELERVEVLRGPQGTLYGKNTISGAINFITVQPSGEFGGSLRAGAGNYDYREIAGSLDTATLSLGDLGQLMAKISGGIERRDPLYDNVNARQGPVIHPLFGTEIQPNPPGNSGHNELDKASARLDVLWDATERLALRYTLNYAEADNTPGKAQLTAIDPTDTTFGFPLPAGIEKYLSDEDDNLSKSSTDAPEYEKFDSTSHSFFATYNLGEVGSLGEVVVNYIFNTRELDFRQTLDNDGTPFSLFHSIDQKEIYEQLSHEIQLTGATERTDWVLGLYYFDEEADVLDPLAPFNEVLEPLLGAPILLENQYGFSAEQLAVYGQLEWRPPILDDRLSTTLGLRWTREKKDAYVIHPGDFSVSANDKWTNVAPTFIVTYDIATDINAYAKYSRGWKAGGFNGESNDPVAFSQGYDPQEVDAIELGIKSRWLDGALQLNAAAFYNDETDLQLSVFTSGAGASSEVRNAGEATKRGFELELAYQVNADLLLSANYGYLDVEYKEFKEFDPVIGAVVDKSGEKDIQYAPENTLNLSIDYTFARGHWGELRGYMNYSYVDDYVPYVNPSQNASSAIDSRGLLNARLTLAEIPLSNATLELALWGKNLSDEEYRLNTVPFGTWTASYFGDPRTYGVQANISF</sequence>
<evidence type="ECO:0000256" key="10">
    <source>
        <dbReference type="ARBA" id="ARBA00023136"/>
    </source>
</evidence>
<keyword evidence="5 12" id="KW-0812">Transmembrane</keyword>
<reference evidence="17 18" key="1">
    <citation type="submission" date="2020-07" db="EMBL/GenBank/DDBJ databases">
        <title>Halieaceae bacterium, F7430, whole genome shotgun sequencing project.</title>
        <authorList>
            <person name="Jiang S."/>
            <person name="Liu Z.W."/>
            <person name="Du Z.J."/>
        </authorList>
    </citation>
    <scope>NUCLEOTIDE SEQUENCE [LARGE SCALE GENOMIC DNA]</scope>
    <source>
        <strain evidence="17 18">F7430</strain>
    </source>
</reference>
<keyword evidence="11 12" id="KW-0998">Cell outer membrane</keyword>
<dbReference type="Pfam" id="PF00593">
    <property type="entry name" value="TonB_dep_Rec_b-barrel"/>
    <property type="match status" value="1"/>
</dbReference>
<accession>A0A7W2TTX4</accession>
<keyword evidence="7" id="KW-0408">Iron</keyword>
<name>A0A7W2TTX4_9GAMM</name>
<dbReference type="PROSITE" id="PS01156">
    <property type="entry name" value="TONB_DEPENDENT_REC_2"/>
    <property type="match status" value="1"/>
</dbReference>
<feature type="short sequence motif" description="TonB C-terminal box" evidence="13">
    <location>
        <begin position="726"/>
        <end position="743"/>
    </location>
</feature>
<dbReference type="PANTHER" id="PTHR32552:SF81">
    <property type="entry name" value="TONB-DEPENDENT OUTER MEMBRANE RECEPTOR"/>
    <property type="match status" value="1"/>
</dbReference>